<name>A0AC35GCI9_9BILA</name>
<evidence type="ECO:0000313" key="1">
    <source>
        <dbReference type="Proteomes" id="UP000887580"/>
    </source>
</evidence>
<organism evidence="1 2">
    <name type="scientific">Panagrolaimus sp. PS1159</name>
    <dbReference type="NCBI Taxonomy" id="55785"/>
    <lineage>
        <taxon>Eukaryota</taxon>
        <taxon>Metazoa</taxon>
        <taxon>Ecdysozoa</taxon>
        <taxon>Nematoda</taxon>
        <taxon>Chromadorea</taxon>
        <taxon>Rhabditida</taxon>
        <taxon>Tylenchina</taxon>
        <taxon>Panagrolaimomorpha</taxon>
        <taxon>Panagrolaimoidea</taxon>
        <taxon>Panagrolaimidae</taxon>
        <taxon>Panagrolaimus</taxon>
    </lineage>
</organism>
<evidence type="ECO:0000313" key="2">
    <source>
        <dbReference type="WBParaSite" id="PS1159_v2.g3794.t1"/>
    </source>
</evidence>
<proteinExistence type="predicted"/>
<reference evidence="2" key="1">
    <citation type="submission" date="2022-11" db="UniProtKB">
        <authorList>
            <consortium name="WormBaseParasite"/>
        </authorList>
    </citation>
    <scope>IDENTIFICATION</scope>
</reference>
<accession>A0AC35GCI9</accession>
<dbReference type="Proteomes" id="UP000887580">
    <property type="component" value="Unplaced"/>
</dbReference>
<protein>
    <submittedName>
        <fullName evidence="2">Uridine-cytidine kinase-like 1</fullName>
    </submittedName>
</protein>
<sequence>MRAGETLEKSLRAVVKDCKVGKILIQTNCVTMMPELYFLRLPRHINNYKVLLMDATVATGSCATMAIRILLDHDVLEENIILCALLMAQPGIQRIAYSFPRVKLITTCVDPAINEILHIIPGMGNFGDRKNKDRKRTDYIMEVEGKVVFKV</sequence>
<dbReference type="WBParaSite" id="PS1159_v2.g3794.t1">
    <property type="protein sequence ID" value="PS1159_v2.g3794.t1"/>
    <property type="gene ID" value="PS1159_v2.g3794"/>
</dbReference>